<dbReference type="AlphaFoldDB" id="A0A2T2WH85"/>
<dbReference type="SUPFAM" id="SSF47240">
    <property type="entry name" value="Ferritin-like"/>
    <property type="match status" value="1"/>
</dbReference>
<dbReference type="GO" id="GO:0016491">
    <property type="term" value="F:oxidoreductase activity"/>
    <property type="evidence" value="ECO:0007669"/>
    <property type="project" value="InterPro"/>
</dbReference>
<gene>
    <name evidence="1" type="ORF">C7B45_10345</name>
</gene>
<accession>A0A2T2WH85</accession>
<dbReference type="Proteomes" id="UP000241848">
    <property type="component" value="Unassembled WGS sequence"/>
</dbReference>
<dbReference type="Gene3D" id="1.10.620.20">
    <property type="entry name" value="Ribonucleotide Reductase, subunit A"/>
    <property type="match status" value="1"/>
</dbReference>
<evidence type="ECO:0000313" key="1">
    <source>
        <dbReference type="EMBL" id="PSR21601.1"/>
    </source>
</evidence>
<proteinExistence type="predicted"/>
<organism evidence="1 2">
    <name type="scientific">Sulfobacillus acidophilus</name>
    <dbReference type="NCBI Taxonomy" id="53633"/>
    <lineage>
        <taxon>Bacteria</taxon>
        <taxon>Bacillati</taxon>
        <taxon>Bacillota</taxon>
        <taxon>Clostridia</taxon>
        <taxon>Eubacteriales</taxon>
        <taxon>Clostridiales Family XVII. Incertae Sedis</taxon>
        <taxon>Sulfobacillus</taxon>
    </lineage>
</organism>
<dbReference type="InterPro" id="IPR009078">
    <property type="entry name" value="Ferritin-like_SF"/>
</dbReference>
<evidence type="ECO:0008006" key="3">
    <source>
        <dbReference type="Google" id="ProtNLM"/>
    </source>
</evidence>
<protein>
    <recommendedName>
        <fullName evidence="3">Ferritin-like domain-containing protein</fullName>
    </recommendedName>
</protein>
<sequence>MIKIFPQFEDDLLIRLFHKGVKAQWTVSDVEWQQPLMMGEDEARALAHMLTPVYLGEQSAMIGASVVLPQMALAGETTSQIYLSSFLMDEARHFEVLTHLYKRLGEDPLNVRQMPAMLRYHNRLRKGDRIDWVWGILISDVFAKNFYQIFSRSQPQALFGGLSGRILQDESRHQAFAEHYLKGAIPQLESARLLELVKMKDELLDIMDNMYEHLLDDAGRLNIDGRLFLDELRAEIEYKAKRIGLSLDGPSGKETTKQMFSGVGEGVKSAVQDLSSKFQGLKASRCDTCFVALLCRTRLVRTAQCS</sequence>
<name>A0A2T2WH85_9FIRM</name>
<reference evidence="1 2" key="1">
    <citation type="journal article" date="2014" name="BMC Genomics">
        <title>Comparison of environmental and isolate Sulfobacillus genomes reveals diverse carbon, sulfur, nitrogen, and hydrogen metabolisms.</title>
        <authorList>
            <person name="Justice N.B."/>
            <person name="Norman A."/>
            <person name="Brown C.T."/>
            <person name="Singh A."/>
            <person name="Thomas B.C."/>
            <person name="Banfield J.F."/>
        </authorList>
    </citation>
    <scope>NUCLEOTIDE SEQUENCE [LARGE SCALE GENOMIC DNA]</scope>
    <source>
        <strain evidence="1">AMDSBA3</strain>
    </source>
</reference>
<dbReference type="EMBL" id="PXYV01000031">
    <property type="protein sequence ID" value="PSR21601.1"/>
    <property type="molecule type" value="Genomic_DNA"/>
</dbReference>
<comment type="caution">
    <text evidence="1">The sequence shown here is derived from an EMBL/GenBank/DDBJ whole genome shotgun (WGS) entry which is preliminary data.</text>
</comment>
<evidence type="ECO:0000313" key="2">
    <source>
        <dbReference type="Proteomes" id="UP000241848"/>
    </source>
</evidence>
<dbReference type="InterPro" id="IPR012348">
    <property type="entry name" value="RNR-like"/>
</dbReference>